<proteinExistence type="inferred from homology"/>
<accession>A0A9D4NHL6</accession>
<name>A0A9D4NHL6_DREPO</name>
<dbReference type="InterPro" id="IPR006703">
    <property type="entry name" value="G_AIG1"/>
</dbReference>
<reference evidence="4" key="1">
    <citation type="journal article" date="2019" name="bioRxiv">
        <title>The Genome of the Zebra Mussel, Dreissena polymorpha: A Resource for Invasive Species Research.</title>
        <authorList>
            <person name="McCartney M.A."/>
            <person name="Auch B."/>
            <person name="Kono T."/>
            <person name="Mallez S."/>
            <person name="Zhang Y."/>
            <person name="Obille A."/>
            <person name="Becker A."/>
            <person name="Abrahante J.E."/>
            <person name="Garbe J."/>
            <person name="Badalamenti J.P."/>
            <person name="Herman A."/>
            <person name="Mangelson H."/>
            <person name="Liachko I."/>
            <person name="Sullivan S."/>
            <person name="Sone E.D."/>
            <person name="Koren S."/>
            <person name="Silverstein K.A.T."/>
            <person name="Beckman K.B."/>
            <person name="Gohl D.M."/>
        </authorList>
    </citation>
    <scope>NUCLEOTIDE SEQUENCE</scope>
    <source>
        <strain evidence="4">Duluth1</strain>
        <tissue evidence="4">Whole animal</tissue>
    </source>
</reference>
<evidence type="ECO:0000256" key="1">
    <source>
        <dbReference type="ARBA" id="ARBA00008535"/>
    </source>
</evidence>
<dbReference type="SUPFAM" id="SSF52540">
    <property type="entry name" value="P-loop containing nucleoside triphosphate hydrolases"/>
    <property type="match status" value="1"/>
</dbReference>
<dbReference type="GO" id="GO:0005525">
    <property type="term" value="F:GTP binding"/>
    <property type="evidence" value="ECO:0007669"/>
    <property type="project" value="InterPro"/>
</dbReference>
<comment type="caution">
    <text evidence="4">The sequence shown here is derived from an EMBL/GenBank/DDBJ whole genome shotgun (WGS) entry which is preliminary data.</text>
</comment>
<sequence>MITFCPAREKTPGNLCDSLEVKEILLLGLPGHGKSATGNSLLGETLFPEKAENVAEEKAMVNKLEKYGKHCVVDTIRRISQSDCANAHTNQQTNQPTNQQTGQKQYVPHYYSGGHKNLPVHNNWA</sequence>
<dbReference type="EMBL" id="JAIWYP010000001">
    <property type="protein sequence ID" value="KAH3893674.1"/>
    <property type="molecule type" value="Genomic_DNA"/>
</dbReference>
<evidence type="ECO:0000313" key="5">
    <source>
        <dbReference type="Proteomes" id="UP000828390"/>
    </source>
</evidence>
<protein>
    <recommendedName>
        <fullName evidence="3">AIG1-type G domain-containing protein</fullName>
    </recommendedName>
</protein>
<keyword evidence="2" id="KW-0547">Nucleotide-binding</keyword>
<dbReference type="InterPro" id="IPR027417">
    <property type="entry name" value="P-loop_NTPase"/>
</dbReference>
<keyword evidence="5" id="KW-1185">Reference proteome</keyword>
<feature type="domain" description="AIG1-type G" evidence="3">
    <location>
        <begin position="23"/>
        <end position="88"/>
    </location>
</feature>
<dbReference type="Proteomes" id="UP000828390">
    <property type="component" value="Unassembled WGS sequence"/>
</dbReference>
<dbReference type="AlphaFoldDB" id="A0A9D4NHL6"/>
<evidence type="ECO:0000256" key="2">
    <source>
        <dbReference type="ARBA" id="ARBA00022741"/>
    </source>
</evidence>
<organism evidence="4 5">
    <name type="scientific">Dreissena polymorpha</name>
    <name type="common">Zebra mussel</name>
    <name type="synonym">Mytilus polymorpha</name>
    <dbReference type="NCBI Taxonomy" id="45954"/>
    <lineage>
        <taxon>Eukaryota</taxon>
        <taxon>Metazoa</taxon>
        <taxon>Spiralia</taxon>
        <taxon>Lophotrochozoa</taxon>
        <taxon>Mollusca</taxon>
        <taxon>Bivalvia</taxon>
        <taxon>Autobranchia</taxon>
        <taxon>Heteroconchia</taxon>
        <taxon>Euheterodonta</taxon>
        <taxon>Imparidentia</taxon>
        <taxon>Neoheterodontei</taxon>
        <taxon>Myida</taxon>
        <taxon>Dreissenoidea</taxon>
        <taxon>Dreissenidae</taxon>
        <taxon>Dreissena</taxon>
    </lineage>
</organism>
<evidence type="ECO:0000313" key="4">
    <source>
        <dbReference type="EMBL" id="KAH3893674.1"/>
    </source>
</evidence>
<evidence type="ECO:0000259" key="3">
    <source>
        <dbReference type="Pfam" id="PF04548"/>
    </source>
</evidence>
<reference evidence="4" key="2">
    <citation type="submission" date="2020-11" db="EMBL/GenBank/DDBJ databases">
        <authorList>
            <person name="McCartney M.A."/>
            <person name="Auch B."/>
            <person name="Kono T."/>
            <person name="Mallez S."/>
            <person name="Becker A."/>
            <person name="Gohl D.M."/>
            <person name="Silverstein K.A.T."/>
            <person name="Koren S."/>
            <person name="Bechman K.B."/>
            <person name="Herman A."/>
            <person name="Abrahante J.E."/>
            <person name="Garbe J."/>
        </authorList>
    </citation>
    <scope>NUCLEOTIDE SEQUENCE</scope>
    <source>
        <strain evidence="4">Duluth1</strain>
        <tissue evidence="4">Whole animal</tissue>
    </source>
</reference>
<comment type="similarity">
    <text evidence="1">Belongs to the TRAFAC class TrmE-Era-EngA-EngB-Septin-like GTPase superfamily. AIG1/Toc34/Toc159-like paraseptin GTPase family. IAN subfamily.</text>
</comment>
<gene>
    <name evidence="4" type="ORF">DPMN_017824</name>
</gene>
<dbReference type="Pfam" id="PF04548">
    <property type="entry name" value="AIG1"/>
    <property type="match status" value="1"/>
</dbReference>
<dbReference type="Gene3D" id="3.40.50.300">
    <property type="entry name" value="P-loop containing nucleotide triphosphate hydrolases"/>
    <property type="match status" value="1"/>
</dbReference>